<dbReference type="RefSeq" id="WP_148543410.1">
    <property type="nucleotide sequence ID" value="NZ_VSDQ01000679.1"/>
</dbReference>
<evidence type="ECO:0000259" key="9">
    <source>
        <dbReference type="Pfam" id="PF01431"/>
    </source>
</evidence>
<dbReference type="SUPFAM" id="SSF55486">
    <property type="entry name" value="Metalloproteases ('zincins'), catalytic domain"/>
    <property type="match status" value="1"/>
</dbReference>
<evidence type="ECO:0000259" key="10">
    <source>
        <dbReference type="Pfam" id="PF05649"/>
    </source>
</evidence>
<keyword evidence="7" id="KW-0482">Metalloprotease</keyword>
<dbReference type="AlphaFoldDB" id="A0A5D0HT48"/>
<dbReference type="PROSITE" id="PS51257">
    <property type="entry name" value="PROKAR_LIPOPROTEIN"/>
    <property type="match status" value="1"/>
</dbReference>
<evidence type="ECO:0000256" key="8">
    <source>
        <dbReference type="SAM" id="SignalP"/>
    </source>
</evidence>
<keyword evidence="3" id="KW-0645">Protease</keyword>
<keyword evidence="6" id="KW-0862">Zinc</keyword>
<dbReference type="InterPro" id="IPR000718">
    <property type="entry name" value="Peptidase_M13"/>
</dbReference>
<dbReference type="PANTHER" id="PTHR11733:SF167">
    <property type="entry name" value="FI17812P1-RELATED"/>
    <property type="match status" value="1"/>
</dbReference>
<dbReference type="GO" id="GO:0046872">
    <property type="term" value="F:metal ion binding"/>
    <property type="evidence" value="ECO:0007669"/>
    <property type="project" value="UniProtKB-KW"/>
</dbReference>
<organism evidence="11 12">
    <name type="scientific">Seonamhaeicola marinus</name>
    <dbReference type="NCBI Taxonomy" id="1912246"/>
    <lineage>
        <taxon>Bacteria</taxon>
        <taxon>Pseudomonadati</taxon>
        <taxon>Bacteroidota</taxon>
        <taxon>Flavobacteriia</taxon>
        <taxon>Flavobacteriales</taxon>
        <taxon>Flavobacteriaceae</taxon>
    </lineage>
</organism>
<dbReference type="Pfam" id="PF05649">
    <property type="entry name" value="Peptidase_M13_N"/>
    <property type="match status" value="1"/>
</dbReference>
<sequence>MKTNSKMLSLWSLMLLLGLSSCKQEAKKEIVKVEPIPGINIEYMDTNVRPNDDFFRYVNGKWLDSTKIPDDRTSWGSFHELMKNTDNDALSILKSAMADDKDISKIKVIPGSDQDKAVKLFQSIMDTINRNEQGINPIKPYLSKIESISNISDLQNYLIEMEPNGGGGFFGFGVSAHTKNSDINAAYLGVGRLGLPDRDYYVKDDEDSKEKRAQYVAYISKMLKFLGEEEVAAKEEADRILAFETRLAEPRMDKVDRRDARKRYNPRSISDLQGMVPAINWENYFKGIGVKSIDTVIVSEVKYMDALQTILTENNVEDWKSYLRWSLFNGASRSLSTDLETARWEFYSKTLRGAKKQRQRDENALQTLNGTIGEALGKLYVDEKFPPEAKAKAEKMIANVIKAFENRISKLDWMSEDTKAKAIEKLLALKVKIAYPDKWRDYSDLEISGVEEGGSYYQNMLNARKWSHKRNLEDLGNPVDKSRWFMAPQVVNAYFNPRYNEIVFPAAILQPPFYNWQADDAVNYGGIGAVIGHEISHCFDDSGARYDKNGNLNNWWTDEDLEQFEGLGNQLAEQYSAIEILPDTFINGKFTLGENIGDLGGVLAGYDALQLSFEENGRPENIDGFTPEQRFFLSWGTIWRTKAREDALKNQIKVDPHSPGITRAVQPLLNVDAFYEAFDIKENDKLYIKPEDRVRIW</sequence>
<evidence type="ECO:0000256" key="6">
    <source>
        <dbReference type="ARBA" id="ARBA00022833"/>
    </source>
</evidence>
<dbReference type="GO" id="GO:0016485">
    <property type="term" value="P:protein processing"/>
    <property type="evidence" value="ECO:0007669"/>
    <property type="project" value="TreeGrafter"/>
</dbReference>
<protein>
    <submittedName>
        <fullName evidence="11">M13 family metallopeptidase</fullName>
    </submittedName>
</protein>
<evidence type="ECO:0000256" key="5">
    <source>
        <dbReference type="ARBA" id="ARBA00022801"/>
    </source>
</evidence>
<dbReference type="CDD" id="cd08662">
    <property type="entry name" value="M13"/>
    <property type="match status" value="1"/>
</dbReference>
<evidence type="ECO:0000256" key="4">
    <source>
        <dbReference type="ARBA" id="ARBA00022723"/>
    </source>
</evidence>
<reference evidence="11 12" key="1">
    <citation type="submission" date="2019-08" db="EMBL/GenBank/DDBJ databases">
        <title>Seonamhaeicola sediminis sp. nov., isolated from marine sediment.</title>
        <authorList>
            <person name="Cao W.R."/>
        </authorList>
    </citation>
    <scope>NUCLEOTIDE SEQUENCE [LARGE SCALE GENOMIC DNA]</scope>
    <source>
        <strain evidence="11 12">B011</strain>
    </source>
</reference>
<evidence type="ECO:0000313" key="11">
    <source>
        <dbReference type="EMBL" id="TYA74455.1"/>
    </source>
</evidence>
<dbReference type="EMBL" id="VSDQ01000679">
    <property type="protein sequence ID" value="TYA74455.1"/>
    <property type="molecule type" value="Genomic_DNA"/>
</dbReference>
<dbReference type="Pfam" id="PF01431">
    <property type="entry name" value="Peptidase_M13"/>
    <property type="match status" value="1"/>
</dbReference>
<feature type="chain" id="PRO_5022927769" evidence="8">
    <location>
        <begin position="27"/>
        <end position="697"/>
    </location>
</feature>
<accession>A0A5D0HT48</accession>
<feature type="signal peptide" evidence="8">
    <location>
        <begin position="1"/>
        <end position="26"/>
    </location>
</feature>
<keyword evidence="4" id="KW-0479">Metal-binding</keyword>
<keyword evidence="12" id="KW-1185">Reference proteome</keyword>
<comment type="cofactor">
    <cofactor evidence="1">
        <name>Zn(2+)</name>
        <dbReference type="ChEBI" id="CHEBI:29105"/>
    </cofactor>
</comment>
<dbReference type="InterPro" id="IPR042089">
    <property type="entry name" value="Peptidase_M13_dom_2"/>
</dbReference>
<name>A0A5D0HT48_9FLAO</name>
<dbReference type="Gene3D" id="3.40.390.10">
    <property type="entry name" value="Collagenase (Catalytic Domain)"/>
    <property type="match status" value="1"/>
</dbReference>
<dbReference type="OrthoDB" id="9775677at2"/>
<dbReference type="GO" id="GO:0005886">
    <property type="term" value="C:plasma membrane"/>
    <property type="evidence" value="ECO:0007669"/>
    <property type="project" value="TreeGrafter"/>
</dbReference>
<dbReference type="Gene3D" id="1.10.1380.10">
    <property type="entry name" value="Neutral endopeptidase , domain2"/>
    <property type="match status" value="1"/>
</dbReference>
<feature type="domain" description="Peptidase M13 N-terminal" evidence="10">
    <location>
        <begin position="50"/>
        <end position="436"/>
    </location>
</feature>
<proteinExistence type="inferred from homology"/>
<keyword evidence="8" id="KW-0732">Signal</keyword>
<dbReference type="GO" id="GO:0004222">
    <property type="term" value="F:metalloendopeptidase activity"/>
    <property type="evidence" value="ECO:0007669"/>
    <property type="project" value="InterPro"/>
</dbReference>
<evidence type="ECO:0000256" key="3">
    <source>
        <dbReference type="ARBA" id="ARBA00022670"/>
    </source>
</evidence>
<feature type="domain" description="Peptidase M13 C-terminal" evidence="9">
    <location>
        <begin position="492"/>
        <end position="694"/>
    </location>
</feature>
<evidence type="ECO:0000256" key="2">
    <source>
        <dbReference type="ARBA" id="ARBA00007357"/>
    </source>
</evidence>
<dbReference type="InterPro" id="IPR018497">
    <property type="entry name" value="Peptidase_M13_C"/>
</dbReference>
<evidence type="ECO:0000256" key="7">
    <source>
        <dbReference type="ARBA" id="ARBA00023049"/>
    </source>
</evidence>
<evidence type="ECO:0000256" key="1">
    <source>
        <dbReference type="ARBA" id="ARBA00001947"/>
    </source>
</evidence>
<dbReference type="Proteomes" id="UP000323930">
    <property type="component" value="Unassembled WGS sequence"/>
</dbReference>
<comment type="similarity">
    <text evidence="2">Belongs to the peptidase M13 family.</text>
</comment>
<comment type="caution">
    <text evidence="11">The sequence shown here is derived from an EMBL/GenBank/DDBJ whole genome shotgun (WGS) entry which is preliminary data.</text>
</comment>
<evidence type="ECO:0000313" key="12">
    <source>
        <dbReference type="Proteomes" id="UP000323930"/>
    </source>
</evidence>
<dbReference type="InterPro" id="IPR024079">
    <property type="entry name" value="MetalloPept_cat_dom_sf"/>
</dbReference>
<keyword evidence="5" id="KW-0378">Hydrolase</keyword>
<dbReference type="PANTHER" id="PTHR11733">
    <property type="entry name" value="ZINC METALLOPROTEASE FAMILY M13 NEPRILYSIN-RELATED"/>
    <property type="match status" value="1"/>
</dbReference>
<dbReference type="PROSITE" id="PS51885">
    <property type="entry name" value="NEPRILYSIN"/>
    <property type="match status" value="1"/>
</dbReference>
<gene>
    <name evidence="11" type="ORF">FUA24_14115</name>
</gene>
<dbReference type="PRINTS" id="PR00786">
    <property type="entry name" value="NEPRILYSIN"/>
</dbReference>
<dbReference type="InterPro" id="IPR008753">
    <property type="entry name" value="Peptidase_M13_N"/>
</dbReference>